<feature type="domain" description="Cytochrome c" evidence="12">
    <location>
        <begin position="29"/>
        <end position="109"/>
    </location>
</feature>
<dbReference type="Pfam" id="PF13442">
    <property type="entry name" value="Cytochrome_CBB3"/>
    <property type="match status" value="1"/>
</dbReference>
<feature type="binding site" evidence="15 16">
    <location>
        <position position="46"/>
    </location>
    <ligand>
        <name>heme c</name>
        <dbReference type="ChEBI" id="CHEBI:61717"/>
        <note>axial binding residue</note>
    </ligand>
    <ligandPart>
        <name>Fe</name>
        <dbReference type="ChEBI" id="CHEBI:18248"/>
    </ligandPart>
</feature>
<dbReference type="InterPro" id="IPR023655">
    <property type="entry name" value="Cyt_C6"/>
</dbReference>
<dbReference type="STRING" id="32049.SYNPCC7002_A2391"/>
<sequence length="115" mass="12478">MNKRLVQVIVFVMIVLLLVPLLATPAFGADLDQGAQIFEAHCAGCHLNGGNIVRRGKNLKKRAMAKNGYTSVEAIANLVTQGKGNMSAYGDKLSSEEIQAVSQYVLQQSQTDWKS</sequence>
<keyword evidence="8 10" id="KW-0408">Iron</keyword>
<evidence type="ECO:0000256" key="10">
    <source>
        <dbReference type="PROSITE-ProRule" id="PRU00433"/>
    </source>
</evidence>
<feature type="binding site" evidence="15 16">
    <location>
        <position position="45"/>
    </location>
    <ligand>
        <name>heme c</name>
        <dbReference type="ChEBI" id="CHEBI:61717"/>
        <note>covalent</note>
    </ligand>
</feature>
<dbReference type="RefSeq" id="WP_012307987.1">
    <property type="nucleotide sequence ID" value="NC_010475.1"/>
</dbReference>
<keyword evidence="15 16" id="KW-0002">3D-structure</keyword>
<evidence type="ECO:0000256" key="4">
    <source>
        <dbReference type="ARBA" id="ARBA00022531"/>
    </source>
</evidence>
<keyword evidence="3" id="KW-0813">Transport</keyword>
<dbReference type="AlphaFoldDB" id="Q8KX15"/>
<dbReference type="EMBL" id="AF381046">
    <property type="protein sequence ID" value="AAN03578.1"/>
    <property type="molecule type" value="Genomic_DNA"/>
</dbReference>
<keyword evidence="7" id="KW-0249">Electron transport</keyword>
<feature type="binding site" evidence="16">
    <location>
        <position position="57"/>
    </location>
    <ligand>
        <name>heme c</name>
        <dbReference type="ChEBI" id="CHEBI:61717"/>
    </ligand>
</feature>
<keyword evidence="5 10" id="KW-0349">Heme</keyword>
<feature type="binding site" evidence="15 16">
    <location>
        <position position="42"/>
    </location>
    <ligand>
        <name>heme c</name>
        <dbReference type="ChEBI" id="CHEBI:61717"/>
        <note>covalent</note>
    </ligand>
</feature>
<evidence type="ECO:0000256" key="9">
    <source>
        <dbReference type="ARBA" id="ARBA00023078"/>
    </source>
</evidence>
<evidence type="ECO:0000313" key="13">
    <source>
        <dbReference type="EMBL" id="AAN03578.1"/>
    </source>
</evidence>
<dbReference type="PDB" id="4EIF">
    <property type="method" value="X-ray"/>
    <property type="resolution" value="1.04 A"/>
    <property type="chains" value="A=29-115"/>
</dbReference>
<dbReference type="Gene3D" id="1.10.760.10">
    <property type="entry name" value="Cytochrome c-like domain"/>
    <property type="match status" value="1"/>
</dbReference>
<feature type="binding site" evidence="15 16">
    <location>
        <position position="86"/>
    </location>
    <ligand>
        <name>heme c</name>
        <dbReference type="ChEBI" id="CHEBI:61717"/>
        <note>axial binding residue</note>
    </ligand>
    <ligandPart>
        <name>Fe</name>
        <dbReference type="ChEBI" id="CHEBI:18248"/>
    </ligandPart>
</feature>
<evidence type="ECO:0000256" key="3">
    <source>
        <dbReference type="ARBA" id="ARBA00022448"/>
    </source>
</evidence>
<comment type="subcellular location">
    <subcellularLocation>
        <location evidence="1">Cellular thylakoid lumen</location>
    </subcellularLocation>
</comment>
<dbReference type="InterPro" id="IPR008168">
    <property type="entry name" value="Cyt_C_IC"/>
</dbReference>
<comment type="similarity">
    <text evidence="2">Belongs to the cytochrome c family. PetJ subfamily.</text>
</comment>
<accession>Q8KX15</accession>
<dbReference type="EMBL" id="CP000951">
    <property type="protein sequence ID" value="ACB00369.1"/>
    <property type="molecule type" value="Genomic_DNA"/>
</dbReference>
<dbReference type="InterPro" id="IPR009056">
    <property type="entry name" value="Cyt_c-like_dom"/>
</dbReference>
<dbReference type="GO" id="GO:0015979">
    <property type="term" value="P:photosynthesis"/>
    <property type="evidence" value="ECO:0007669"/>
    <property type="project" value="UniProtKB-KW"/>
</dbReference>
<dbReference type="InterPro" id="IPR036909">
    <property type="entry name" value="Cyt_c-like_dom_sf"/>
</dbReference>
<dbReference type="SMR" id="Q8KX15"/>
<protein>
    <submittedName>
        <fullName evidence="13 14">Cytochrome c6</fullName>
    </submittedName>
</protein>
<feature type="binding site" evidence="15 16">
    <location>
        <position position="54"/>
    </location>
    <ligand>
        <name>heme c</name>
        <dbReference type="ChEBI" id="CHEBI:61717"/>
    </ligand>
</feature>
<evidence type="ECO:0007829" key="15">
    <source>
        <dbReference type="PDB" id="4EIE"/>
    </source>
</evidence>
<keyword evidence="11" id="KW-0732">Signal</keyword>
<name>Q8KX15_PICP2</name>
<dbReference type="GO" id="GO:0009055">
    <property type="term" value="F:electron transfer activity"/>
    <property type="evidence" value="ECO:0007669"/>
    <property type="project" value="InterPro"/>
</dbReference>
<dbReference type="PANTHER" id="PTHR34688:SF2">
    <property type="entry name" value="CYTOCHROME C6, CHLOROPLASTIC"/>
    <property type="match status" value="1"/>
</dbReference>
<gene>
    <name evidence="13" type="primary">petJ2</name>
    <name evidence="14" type="synonym">petJ</name>
    <name evidence="14" type="ordered locus">SYNPCC7002_A2391</name>
</gene>
<dbReference type="SUPFAM" id="SSF46626">
    <property type="entry name" value="Cytochrome c"/>
    <property type="match status" value="1"/>
</dbReference>
<feature type="chain" id="PRO_5015099265" evidence="11">
    <location>
        <begin position="29"/>
        <end position="115"/>
    </location>
</feature>
<evidence type="ECO:0000256" key="6">
    <source>
        <dbReference type="ARBA" id="ARBA00022723"/>
    </source>
</evidence>
<reference evidence="15 16" key="3">
    <citation type="submission" date="2012-04" db="PDB data bank">
        <title>Cytochrome c6 and c6C from Synechococcus sp. PCC 7002 - structure and function.</title>
        <authorList>
            <person name="Bialek W."/>
            <person name="Krzywda S."/>
            <person name="Zatwarnicki P."/>
            <person name="Jaskolski M."/>
            <person name="Szczepaniak A."/>
        </authorList>
    </citation>
    <scope>X-RAY CRYSTALLOGRAPHY (1.03 ANGSTROMS) OF 29-115 IN COMPLEX WITH HEME C</scope>
</reference>
<dbReference type="HOGENOM" id="CLU_101159_1_0_3"/>
<evidence type="ECO:0000259" key="12">
    <source>
        <dbReference type="PROSITE" id="PS51007"/>
    </source>
</evidence>
<evidence type="ECO:0000256" key="8">
    <source>
        <dbReference type="ARBA" id="ARBA00023004"/>
    </source>
</evidence>
<evidence type="ECO:0000256" key="11">
    <source>
        <dbReference type="SAM" id="SignalP"/>
    </source>
</evidence>
<dbReference type="PANTHER" id="PTHR34688">
    <property type="entry name" value="CYTOCHROME C6, CHLOROPLASTIC"/>
    <property type="match status" value="1"/>
</dbReference>
<dbReference type="PROSITE" id="PS51007">
    <property type="entry name" value="CYTC"/>
    <property type="match status" value="1"/>
</dbReference>
<evidence type="ECO:0007829" key="16">
    <source>
        <dbReference type="PDB" id="4EIF"/>
    </source>
</evidence>
<proteinExistence type="evidence at protein level"/>
<evidence type="ECO:0000256" key="5">
    <source>
        <dbReference type="ARBA" id="ARBA00022617"/>
    </source>
</evidence>
<organism evidence="13">
    <name type="scientific">Picosynechococcus sp. (strain ATCC 27264 / PCC 7002 / PR-6)</name>
    <name type="common">Agmenellum quadruplicatum</name>
    <dbReference type="NCBI Taxonomy" id="32049"/>
    <lineage>
        <taxon>Bacteria</taxon>
        <taxon>Bacillati</taxon>
        <taxon>Cyanobacteriota</taxon>
        <taxon>Cyanophyceae</taxon>
        <taxon>Oscillatoriophycideae</taxon>
        <taxon>Chroococcales</taxon>
        <taxon>Geminocystaceae</taxon>
        <taxon>Picosynechococcus</taxon>
    </lineage>
</organism>
<dbReference type="PDB" id="4EIE">
    <property type="method" value="X-ray"/>
    <property type="resolution" value="1.03 A"/>
    <property type="chains" value="A=29-115"/>
</dbReference>
<keyword evidence="9" id="KW-0793">Thylakoid</keyword>
<dbReference type="KEGG" id="syp:SYNPCC7002_A2391"/>
<dbReference type="GO" id="GO:0020037">
    <property type="term" value="F:heme binding"/>
    <property type="evidence" value="ECO:0007669"/>
    <property type="project" value="InterPro"/>
</dbReference>
<dbReference type="eggNOG" id="COG2010">
    <property type="taxonomic scope" value="Bacteria"/>
</dbReference>
<evidence type="ECO:0000256" key="2">
    <source>
        <dbReference type="ARBA" id="ARBA00009650"/>
    </source>
</evidence>
<keyword evidence="4" id="KW-0602">Photosynthesis</keyword>
<dbReference type="GO" id="GO:0005506">
    <property type="term" value="F:iron ion binding"/>
    <property type="evidence" value="ECO:0007669"/>
    <property type="project" value="InterPro"/>
</dbReference>
<keyword evidence="6 10" id="KW-0479">Metal-binding</keyword>
<dbReference type="PDBsum" id="4EIF"/>
<dbReference type="PRINTS" id="PR00605">
    <property type="entry name" value="CYTCHROMECIC"/>
</dbReference>
<dbReference type="PDBsum" id="4EIE"/>
<evidence type="ECO:0000313" key="14">
    <source>
        <dbReference type="EMBL" id="ACB00369.1"/>
    </source>
</evidence>
<dbReference type="GO" id="GO:0031979">
    <property type="term" value="C:plasma membrane-derived thylakoid lumen"/>
    <property type="evidence" value="ECO:0007669"/>
    <property type="project" value="UniProtKB-SubCell"/>
</dbReference>
<feature type="signal peptide" evidence="11">
    <location>
        <begin position="1"/>
        <end position="28"/>
    </location>
</feature>
<reference evidence="13" key="1">
    <citation type="submission" date="2001-05" db="EMBL/GenBank/DDBJ databases">
        <title>An Analysis of Forty Genes Encoding Electron Transport Proteins from Synechococcus sp. PCC 7002: A Comparative Study of Electron Transport Proteins from Cyanobacteria and Chloroplasts.</title>
        <authorList>
            <person name="Nomura C.T."/>
            <person name="Persson S."/>
            <person name="Zhao J."/>
            <person name="Bryant D.A."/>
        </authorList>
    </citation>
    <scope>NUCLEOTIDE SEQUENCE</scope>
</reference>
<evidence type="ECO:0000256" key="1">
    <source>
        <dbReference type="ARBA" id="ARBA00004518"/>
    </source>
</evidence>
<reference evidence="14" key="2">
    <citation type="submission" date="2008-02" db="EMBL/GenBank/DDBJ databases">
        <authorList>
            <person name="Vijaykrishna D."/>
            <person name="Smith G."/>
            <person name="Guan Y."/>
            <person name="Peiris J."/>
        </authorList>
    </citation>
    <scope>NUCLEOTIDE SEQUENCE</scope>
    <source>
        <strain evidence="14">PCC 7002</strain>
    </source>
</reference>
<evidence type="ECO:0000256" key="7">
    <source>
        <dbReference type="ARBA" id="ARBA00022982"/>
    </source>
</evidence>